<dbReference type="Pfam" id="PF11716">
    <property type="entry name" value="MDMPI_N"/>
    <property type="match status" value="1"/>
</dbReference>
<dbReference type="InterPro" id="IPR034660">
    <property type="entry name" value="DinB/YfiT-like"/>
</dbReference>
<proteinExistence type="predicted"/>
<evidence type="ECO:0000259" key="1">
    <source>
        <dbReference type="Pfam" id="PF07398"/>
    </source>
</evidence>
<dbReference type="InterPro" id="IPR010872">
    <property type="entry name" value="MDMPI_C-term_domain"/>
</dbReference>
<keyword evidence="3" id="KW-0413">Isomerase</keyword>
<organism evidence="3 4">
    <name type="scientific">Frankia nepalensis</name>
    <dbReference type="NCBI Taxonomy" id="1836974"/>
    <lineage>
        <taxon>Bacteria</taxon>
        <taxon>Bacillati</taxon>
        <taxon>Actinomycetota</taxon>
        <taxon>Actinomycetes</taxon>
        <taxon>Frankiales</taxon>
        <taxon>Frankiaceae</taxon>
        <taxon>Frankia</taxon>
    </lineage>
</organism>
<keyword evidence="4" id="KW-1185">Reference proteome</keyword>
<evidence type="ECO:0000259" key="2">
    <source>
        <dbReference type="Pfam" id="PF11716"/>
    </source>
</evidence>
<sequence length="276" mass="29559">MAESGSVAISESSPVKVRPSTVEIVTSLDSEAAREALLTETDLLADLYRDCDPTTPVPTCPGWTLATLVAHVGGAHRWTATLVTRRSTENIDFAGVPDVRRPREQQAAAEWLRDSARQIITAVGATGSDVPVWTPFGVPRPAEWWIRRRLHESTGHRADALLALGREVVMAPAIATDGLSELLDLIAIGSPWFETPLEDGNTLTLTATDSDAIWSVTRSGGTVAWTGVPAAATVTVSGAAVDLYLLALRRISADNTRLAISGDPKVLDTWLDRTAF</sequence>
<dbReference type="InterPro" id="IPR024344">
    <property type="entry name" value="MDMPI_metal-binding"/>
</dbReference>
<protein>
    <submittedName>
        <fullName evidence="3">Maleylpyruvate isomerase family mycothiol-dependent enzyme</fullName>
    </submittedName>
</protein>
<dbReference type="SUPFAM" id="SSF109854">
    <property type="entry name" value="DinB/YfiT-like putative metalloenzymes"/>
    <property type="match status" value="1"/>
</dbReference>
<accession>A0A937RES8</accession>
<dbReference type="InterPro" id="IPR017517">
    <property type="entry name" value="Maleyloyr_isom"/>
</dbReference>
<dbReference type="Proteomes" id="UP000604475">
    <property type="component" value="Unassembled WGS sequence"/>
</dbReference>
<dbReference type="GO" id="GO:0046872">
    <property type="term" value="F:metal ion binding"/>
    <property type="evidence" value="ECO:0007669"/>
    <property type="project" value="InterPro"/>
</dbReference>
<evidence type="ECO:0000313" key="3">
    <source>
        <dbReference type="EMBL" id="MBL7626094.1"/>
    </source>
</evidence>
<comment type="caution">
    <text evidence="3">The sequence shown here is derived from an EMBL/GenBank/DDBJ whole genome shotgun (WGS) entry which is preliminary data.</text>
</comment>
<dbReference type="GO" id="GO:0005886">
    <property type="term" value="C:plasma membrane"/>
    <property type="evidence" value="ECO:0007669"/>
    <property type="project" value="TreeGrafter"/>
</dbReference>
<name>A0A937RES8_9ACTN</name>
<dbReference type="PANTHER" id="PTHR40758">
    <property type="entry name" value="CONSERVED PROTEIN"/>
    <property type="match status" value="1"/>
</dbReference>
<feature type="domain" description="MDMPI C-terminal" evidence="1">
    <location>
        <begin position="174"/>
        <end position="268"/>
    </location>
</feature>
<dbReference type="EMBL" id="JAEACQ010000123">
    <property type="protein sequence ID" value="MBL7626094.1"/>
    <property type="molecule type" value="Genomic_DNA"/>
</dbReference>
<dbReference type="Pfam" id="PF07398">
    <property type="entry name" value="MDMPI_C"/>
    <property type="match status" value="1"/>
</dbReference>
<dbReference type="AlphaFoldDB" id="A0A937RES8"/>
<dbReference type="PANTHER" id="PTHR40758:SF1">
    <property type="entry name" value="CONSERVED PROTEIN"/>
    <property type="match status" value="1"/>
</dbReference>
<dbReference type="NCBIfam" id="TIGR03083">
    <property type="entry name" value="maleylpyruvate isomerase family mycothiol-dependent enzyme"/>
    <property type="match status" value="1"/>
</dbReference>
<reference evidence="3" key="1">
    <citation type="submission" date="2020-12" db="EMBL/GenBank/DDBJ databases">
        <title>Genomic characterization of non-nitrogen-fixing Frankia strains.</title>
        <authorList>
            <person name="Carlos-Shanley C."/>
            <person name="Guerra T."/>
            <person name="Hahn D."/>
        </authorList>
    </citation>
    <scope>NUCLEOTIDE SEQUENCE</scope>
    <source>
        <strain evidence="3">CN6</strain>
    </source>
</reference>
<evidence type="ECO:0000313" key="4">
    <source>
        <dbReference type="Proteomes" id="UP000604475"/>
    </source>
</evidence>
<gene>
    <name evidence="3" type="ORF">I7412_02665</name>
</gene>
<dbReference type="GO" id="GO:0016853">
    <property type="term" value="F:isomerase activity"/>
    <property type="evidence" value="ECO:0007669"/>
    <property type="project" value="UniProtKB-KW"/>
</dbReference>
<feature type="domain" description="Mycothiol-dependent maleylpyruvate isomerase metal-binding" evidence="2">
    <location>
        <begin position="40"/>
        <end position="160"/>
    </location>
</feature>
<dbReference type="Gene3D" id="1.20.120.450">
    <property type="entry name" value="dinb family like domain"/>
    <property type="match status" value="1"/>
</dbReference>